<dbReference type="CDD" id="cd12952">
    <property type="entry name" value="MMP_ACEL2062"/>
    <property type="match status" value="1"/>
</dbReference>
<organism evidence="1">
    <name type="scientific">uncultured Thermomicrobiales bacterium</name>
    <dbReference type="NCBI Taxonomy" id="1645740"/>
    <lineage>
        <taxon>Bacteria</taxon>
        <taxon>Pseudomonadati</taxon>
        <taxon>Thermomicrobiota</taxon>
        <taxon>Thermomicrobia</taxon>
        <taxon>Thermomicrobiales</taxon>
        <taxon>environmental samples</taxon>
    </lineage>
</organism>
<dbReference type="EMBL" id="CADCWK010000143">
    <property type="protein sequence ID" value="CAA9557900.1"/>
    <property type="molecule type" value="Genomic_DNA"/>
</dbReference>
<proteinExistence type="predicted"/>
<evidence type="ECO:0000313" key="1">
    <source>
        <dbReference type="EMBL" id="CAA9557900.1"/>
    </source>
</evidence>
<dbReference type="InterPro" id="IPR038555">
    <property type="entry name" value="Zincin_1_sf"/>
</dbReference>
<dbReference type="SUPFAM" id="SSF55486">
    <property type="entry name" value="Metalloproteases ('zincins'), catalytic domain"/>
    <property type="match status" value="1"/>
</dbReference>
<dbReference type="Pfam" id="PF06262">
    <property type="entry name" value="Zincin_1"/>
    <property type="match status" value="1"/>
</dbReference>
<dbReference type="AlphaFoldDB" id="A0A6J4UQV5"/>
<reference evidence="1" key="1">
    <citation type="submission" date="2020-02" db="EMBL/GenBank/DDBJ databases">
        <authorList>
            <person name="Meier V. D."/>
        </authorList>
    </citation>
    <scope>NUCLEOTIDE SEQUENCE</scope>
    <source>
        <strain evidence="1">AVDCRST_MAG33</strain>
    </source>
</reference>
<sequence>MVESGVSDQVRRRVTSGRRRLFERLAVRALDQLPPAIHAMLDNVQIVIEDEPNDDQLGQRSSSMSPADDSQLLGLYEGVPLIERHGSDGFRLPDKITLFRLPLERATRNQAELAHQVQVTVVHELAHHFGLDEDRIAELGWG</sequence>
<name>A0A6J4UQV5_9BACT</name>
<dbReference type="InterPro" id="IPR010428">
    <property type="entry name" value="Zincin_1"/>
</dbReference>
<gene>
    <name evidence="1" type="ORF">AVDCRST_MAG33-1420</name>
</gene>
<protein>
    <recommendedName>
        <fullName evidence="2">Acetylglutamate kinase</fullName>
    </recommendedName>
</protein>
<evidence type="ECO:0008006" key="2">
    <source>
        <dbReference type="Google" id="ProtNLM"/>
    </source>
</evidence>
<dbReference type="Gene3D" id="3.30.2010.20">
    <property type="match status" value="1"/>
</dbReference>
<accession>A0A6J4UQV5</accession>